<dbReference type="SMART" id="SM00420">
    <property type="entry name" value="HTH_DEOR"/>
    <property type="match status" value="1"/>
</dbReference>
<evidence type="ECO:0000313" key="6">
    <source>
        <dbReference type="Proteomes" id="UP000199288"/>
    </source>
</evidence>
<dbReference type="PROSITE" id="PS51000">
    <property type="entry name" value="HTH_DEOR_2"/>
    <property type="match status" value="1"/>
</dbReference>
<dbReference type="SUPFAM" id="SSF46785">
    <property type="entry name" value="Winged helix' DNA-binding domain"/>
    <property type="match status" value="1"/>
</dbReference>
<dbReference type="InterPro" id="IPR001034">
    <property type="entry name" value="DeoR_HTH"/>
</dbReference>
<protein>
    <submittedName>
        <fullName evidence="5">Transcriptional regulator, DeoR family</fullName>
    </submittedName>
</protein>
<name>A0A1H4B784_9ACTO</name>
<dbReference type="Pfam" id="PF08220">
    <property type="entry name" value="HTH_DeoR"/>
    <property type="match status" value="1"/>
</dbReference>
<dbReference type="GO" id="GO:0003677">
    <property type="term" value="F:DNA binding"/>
    <property type="evidence" value="ECO:0007669"/>
    <property type="project" value="UniProtKB-KW"/>
</dbReference>
<dbReference type="EMBL" id="FNQV01000009">
    <property type="protein sequence ID" value="SEA43692.1"/>
    <property type="molecule type" value="Genomic_DNA"/>
</dbReference>
<keyword evidence="1" id="KW-0805">Transcription regulation</keyword>
<dbReference type="InterPro" id="IPR036388">
    <property type="entry name" value="WH-like_DNA-bd_sf"/>
</dbReference>
<evidence type="ECO:0000259" key="4">
    <source>
        <dbReference type="PROSITE" id="PS51000"/>
    </source>
</evidence>
<keyword evidence="3" id="KW-0804">Transcription</keyword>
<feature type="domain" description="HTH deoR-type" evidence="4">
    <location>
        <begin position="8"/>
        <end position="63"/>
    </location>
</feature>
<dbReference type="SMART" id="SM01134">
    <property type="entry name" value="DeoRC"/>
    <property type="match status" value="1"/>
</dbReference>
<gene>
    <name evidence="5" type="ORF">SAMN02910418_01583</name>
</gene>
<evidence type="ECO:0000256" key="3">
    <source>
        <dbReference type="ARBA" id="ARBA00023163"/>
    </source>
</evidence>
<dbReference type="PANTHER" id="PTHR30363:SF44">
    <property type="entry name" value="AGA OPERON TRANSCRIPTIONAL REPRESSOR-RELATED"/>
    <property type="match status" value="1"/>
</dbReference>
<dbReference type="Pfam" id="PF00455">
    <property type="entry name" value="DeoRC"/>
    <property type="match status" value="1"/>
</dbReference>
<evidence type="ECO:0000256" key="1">
    <source>
        <dbReference type="ARBA" id="ARBA00023015"/>
    </source>
</evidence>
<dbReference type="Proteomes" id="UP000199288">
    <property type="component" value="Unassembled WGS sequence"/>
</dbReference>
<dbReference type="GO" id="GO:0003700">
    <property type="term" value="F:DNA-binding transcription factor activity"/>
    <property type="evidence" value="ECO:0007669"/>
    <property type="project" value="InterPro"/>
</dbReference>
<organism evidence="5 6">
    <name type="scientific">Bowdeniella nasicola</name>
    <dbReference type="NCBI Taxonomy" id="208480"/>
    <lineage>
        <taxon>Bacteria</taxon>
        <taxon>Bacillati</taxon>
        <taxon>Actinomycetota</taxon>
        <taxon>Actinomycetes</taxon>
        <taxon>Actinomycetales</taxon>
        <taxon>Actinomycetaceae</taxon>
        <taxon>Bowdeniella</taxon>
    </lineage>
</organism>
<proteinExistence type="predicted"/>
<dbReference type="PRINTS" id="PR00037">
    <property type="entry name" value="HTHLACR"/>
</dbReference>
<evidence type="ECO:0000256" key="2">
    <source>
        <dbReference type="ARBA" id="ARBA00023125"/>
    </source>
</evidence>
<reference evidence="6" key="1">
    <citation type="submission" date="2016-10" db="EMBL/GenBank/DDBJ databases">
        <authorList>
            <person name="Varghese N."/>
            <person name="Submissions S."/>
        </authorList>
    </citation>
    <scope>NUCLEOTIDE SEQUENCE [LARGE SCALE GENOMIC DNA]</scope>
    <source>
        <strain evidence="6">KPR-1</strain>
    </source>
</reference>
<dbReference type="PANTHER" id="PTHR30363">
    <property type="entry name" value="HTH-TYPE TRANSCRIPTIONAL REGULATOR SRLR-RELATED"/>
    <property type="match status" value="1"/>
</dbReference>
<dbReference type="OrthoDB" id="7688673at2"/>
<dbReference type="SUPFAM" id="SSF100950">
    <property type="entry name" value="NagB/RpiA/CoA transferase-like"/>
    <property type="match status" value="1"/>
</dbReference>
<dbReference type="InterPro" id="IPR050313">
    <property type="entry name" value="Carb_Metab_HTH_regulators"/>
</dbReference>
<evidence type="ECO:0000313" key="5">
    <source>
        <dbReference type="EMBL" id="SEA43692.1"/>
    </source>
</evidence>
<dbReference type="PROSITE" id="PS00894">
    <property type="entry name" value="HTH_DEOR_1"/>
    <property type="match status" value="1"/>
</dbReference>
<keyword evidence="6" id="KW-1185">Reference proteome</keyword>
<dbReference type="InterPro" id="IPR036390">
    <property type="entry name" value="WH_DNA-bd_sf"/>
</dbReference>
<dbReference type="InterPro" id="IPR037171">
    <property type="entry name" value="NagB/RpiA_transferase-like"/>
</dbReference>
<accession>A0A1H4B784</accession>
<dbReference type="InterPro" id="IPR018356">
    <property type="entry name" value="Tscrpt_reg_HTH_DeoR_CS"/>
</dbReference>
<sequence>MAIGSLSAEKRHAVLTDLLEKSGSLDLAEAAEACGVSEMTIRRDLQQLESRGLVKRVRGGAVSVEPERFERRVAMNRSAKIKIASKLAALIPARGMIGMDSSTTLHAFALRSDALDVEVFTTGIENFLAMRGKAKRVVLSGGELEEATDNLVGPVALKALEDFYFARSFISISALHPEFGATDSTIETAAFKRALRARSGEIVLATDSSKFMTTTANLSLPLSEIDVLVTELDPDDTLLDPFRDHVEIL</sequence>
<dbReference type="InterPro" id="IPR014036">
    <property type="entry name" value="DeoR-like_C"/>
</dbReference>
<dbReference type="Gene3D" id="1.10.10.10">
    <property type="entry name" value="Winged helix-like DNA-binding domain superfamily/Winged helix DNA-binding domain"/>
    <property type="match status" value="1"/>
</dbReference>
<keyword evidence="2" id="KW-0238">DNA-binding</keyword>
<dbReference type="RefSeq" id="WP_092564669.1">
    <property type="nucleotide sequence ID" value="NZ_FNQV01000009.1"/>
</dbReference>
<dbReference type="AlphaFoldDB" id="A0A1H4B784"/>